<dbReference type="Proteomes" id="UP000198748">
    <property type="component" value="Unassembled WGS sequence"/>
</dbReference>
<comment type="subcellular location">
    <subcellularLocation>
        <location evidence="1">Cell outer membrane</location>
    </subcellularLocation>
</comment>
<evidence type="ECO:0000313" key="9">
    <source>
        <dbReference type="Proteomes" id="UP000198748"/>
    </source>
</evidence>
<dbReference type="EMBL" id="FNAN01000016">
    <property type="protein sequence ID" value="SDG23380.1"/>
    <property type="molecule type" value="Genomic_DNA"/>
</dbReference>
<keyword evidence="4" id="KW-0472">Membrane</keyword>
<evidence type="ECO:0000256" key="2">
    <source>
        <dbReference type="ARBA" id="ARBA00006275"/>
    </source>
</evidence>
<dbReference type="RefSeq" id="WP_090155697.1">
    <property type="nucleotide sequence ID" value="NZ_FNAN01000016.1"/>
</dbReference>
<keyword evidence="9" id="KW-1185">Reference proteome</keyword>
<protein>
    <submittedName>
        <fullName evidence="8">Starch-binding associating with outer membrane</fullName>
    </submittedName>
</protein>
<dbReference type="STRING" id="659014.SAMN04487996_116131"/>
<reference evidence="9" key="1">
    <citation type="submission" date="2016-10" db="EMBL/GenBank/DDBJ databases">
        <authorList>
            <person name="Varghese N."/>
            <person name="Submissions S."/>
        </authorList>
    </citation>
    <scope>NUCLEOTIDE SEQUENCE [LARGE SCALE GENOMIC DNA]</scope>
    <source>
        <strain evidence="9">DSM 25329</strain>
    </source>
</reference>
<proteinExistence type="inferred from homology"/>
<dbReference type="Pfam" id="PF07980">
    <property type="entry name" value="SusD_RagB"/>
    <property type="match status" value="1"/>
</dbReference>
<organism evidence="8 9">
    <name type="scientific">Dyadobacter soli</name>
    <dbReference type="NCBI Taxonomy" id="659014"/>
    <lineage>
        <taxon>Bacteria</taxon>
        <taxon>Pseudomonadati</taxon>
        <taxon>Bacteroidota</taxon>
        <taxon>Cytophagia</taxon>
        <taxon>Cytophagales</taxon>
        <taxon>Spirosomataceae</taxon>
        <taxon>Dyadobacter</taxon>
    </lineage>
</organism>
<evidence type="ECO:0000256" key="5">
    <source>
        <dbReference type="ARBA" id="ARBA00023237"/>
    </source>
</evidence>
<comment type="similarity">
    <text evidence="2">Belongs to the SusD family.</text>
</comment>
<dbReference type="InterPro" id="IPR012944">
    <property type="entry name" value="SusD_RagB_dom"/>
</dbReference>
<name>A0A1G7SMA4_9BACT</name>
<dbReference type="SUPFAM" id="SSF48452">
    <property type="entry name" value="TPR-like"/>
    <property type="match status" value="1"/>
</dbReference>
<accession>A0A1G7SMA4</accession>
<dbReference type="OrthoDB" id="621018at2"/>
<keyword evidence="3 6" id="KW-0732">Signal</keyword>
<gene>
    <name evidence="8" type="ORF">SAMN04487996_116131</name>
</gene>
<evidence type="ECO:0000256" key="3">
    <source>
        <dbReference type="ARBA" id="ARBA00022729"/>
    </source>
</evidence>
<dbReference type="AlphaFoldDB" id="A0A1G7SMA4"/>
<evidence type="ECO:0000256" key="1">
    <source>
        <dbReference type="ARBA" id="ARBA00004442"/>
    </source>
</evidence>
<dbReference type="GO" id="GO:0009279">
    <property type="term" value="C:cell outer membrane"/>
    <property type="evidence" value="ECO:0007669"/>
    <property type="project" value="UniProtKB-SubCell"/>
</dbReference>
<feature type="signal peptide" evidence="6">
    <location>
        <begin position="1"/>
        <end position="24"/>
    </location>
</feature>
<evidence type="ECO:0000259" key="7">
    <source>
        <dbReference type="Pfam" id="PF07980"/>
    </source>
</evidence>
<evidence type="ECO:0000256" key="4">
    <source>
        <dbReference type="ARBA" id="ARBA00023136"/>
    </source>
</evidence>
<sequence>MKAAINYFKILGAGLLMLVLPVSCDTDEFLENANKANLTDKTQWESETNADVFLNDVYSELPNKLNQTETLDYFSDDYNISHYYTASNWRQGVTQIPSSSTDNPWGGTQGPTYGYTWQNFFVKIRKCNTFIQKLTENKANFSEAYFNKRIDEAKFLRAFFYSEFFVQVGGLPVITVPLDRNTMSPEELLQPRKTFQETFDFIVNELDQVVKGEHLAVKYNLSDKDAGRATLGAALAVKGWIELFGASPLFNTATPYLPDAGKFVHFGNVDASRWAKAAATNKQFIDKYGNGQRYNLFGDLKNIFRASNEYNPEVIWDRQVVANVGGMGSSYEQRGGPTYVLGEYRSWGNYNPTQELVDEFAMANGKVITDPTSGYNPQKPYANREKRFYDAIVHDGAIYKQDWMPRADTIYTRIDATYPNPDRTNQIDLVGKTDVGDSGYYQKKRLNPDAAPGADASGQNYIFFRYAEILLNFAEAQNEASGPDASVYDAINKLRARSELPALAAGLSKDAMRAAIARERRVELCFEDKRFLDNKRLATAATVMNKPRHNMVIRNSVPANNSGVWVYTIEEEKKYKVKFEPKQYMSPIPQNVLDQNPGIKQNPGY</sequence>
<feature type="chain" id="PRO_5011557477" evidence="6">
    <location>
        <begin position="25"/>
        <end position="605"/>
    </location>
</feature>
<evidence type="ECO:0000256" key="6">
    <source>
        <dbReference type="SAM" id="SignalP"/>
    </source>
</evidence>
<dbReference type="InterPro" id="IPR011990">
    <property type="entry name" value="TPR-like_helical_dom_sf"/>
</dbReference>
<feature type="domain" description="RagB/SusD" evidence="7">
    <location>
        <begin position="312"/>
        <end position="605"/>
    </location>
</feature>
<dbReference type="Gene3D" id="1.25.40.390">
    <property type="match status" value="1"/>
</dbReference>
<evidence type="ECO:0000313" key="8">
    <source>
        <dbReference type="EMBL" id="SDG23380.1"/>
    </source>
</evidence>
<keyword evidence="5" id="KW-0998">Cell outer membrane</keyword>